<keyword evidence="4" id="KW-1185">Reference proteome</keyword>
<evidence type="ECO:0000256" key="1">
    <source>
        <dbReference type="ARBA" id="ARBA00008668"/>
    </source>
</evidence>
<comment type="similarity">
    <text evidence="1">Belongs to the 'GDSL' lipolytic enzyme family.</text>
</comment>
<dbReference type="InterPro" id="IPR036514">
    <property type="entry name" value="SGNH_hydro_sf"/>
</dbReference>
<comment type="caution">
    <text evidence="3">The sequence shown here is derived from an EMBL/GenBank/DDBJ whole genome shotgun (WGS) entry which is preliminary data.</text>
</comment>
<dbReference type="RefSeq" id="WP_257448340.1">
    <property type="nucleotide sequence ID" value="NZ_JANIPJ010000012.1"/>
</dbReference>
<dbReference type="CDD" id="cd01821">
    <property type="entry name" value="Rhamnogalacturan_acetylesterase_like"/>
    <property type="match status" value="1"/>
</dbReference>
<evidence type="ECO:0000313" key="3">
    <source>
        <dbReference type="EMBL" id="MCR2805647.1"/>
    </source>
</evidence>
<reference evidence="3" key="1">
    <citation type="submission" date="2022-08" db="EMBL/GenBank/DDBJ databases">
        <title>The genomic sequence of strain Paenibacillus sp. SCIV0701.</title>
        <authorList>
            <person name="Zhao H."/>
        </authorList>
    </citation>
    <scope>NUCLEOTIDE SEQUENCE</scope>
    <source>
        <strain evidence="3">SCIV0701</strain>
    </source>
</reference>
<sequence length="216" mass="24448">MTYKVSVFLAGDSTVQTYEPEHAPQAGWGQFIAEYFPDEVRFVNRAIGGRSSKTFVGEGRLNAILEEMREGDYLFVQMGHNDSTKSRPERYTDPYTDYRSYLKLYIEGARGRGAIPVLITPVGRLHAENGVFLNDFPDYCHAMKQLAAEEEVFLIDLMSRSLDEYASVGVEEARSYFMVSVNGTDHTHFTETGAERIARLVAEEVKKLPIDLFPRA</sequence>
<dbReference type="AlphaFoldDB" id="A0A9X2MY83"/>
<dbReference type="PANTHER" id="PTHR43695:SF1">
    <property type="entry name" value="RHAMNOGALACTURONAN ACETYLESTERASE"/>
    <property type="match status" value="1"/>
</dbReference>
<organism evidence="3 4">
    <name type="scientific">Paenibacillus soyae</name>
    <dbReference type="NCBI Taxonomy" id="2969249"/>
    <lineage>
        <taxon>Bacteria</taxon>
        <taxon>Bacillati</taxon>
        <taxon>Bacillota</taxon>
        <taxon>Bacilli</taxon>
        <taxon>Bacillales</taxon>
        <taxon>Paenibacillaceae</taxon>
        <taxon>Paenibacillus</taxon>
    </lineage>
</organism>
<keyword evidence="2" id="KW-0378">Hydrolase</keyword>
<dbReference type="GO" id="GO:0016788">
    <property type="term" value="F:hydrolase activity, acting on ester bonds"/>
    <property type="evidence" value="ECO:0007669"/>
    <property type="project" value="InterPro"/>
</dbReference>
<dbReference type="Gene3D" id="3.40.50.1110">
    <property type="entry name" value="SGNH hydrolase"/>
    <property type="match status" value="1"/>
</dbReference>
<accession>A0A9X2MY83</accession>
<name>A0A9X2MY83_9BACL</name>
<dbReference type="InterPro" id="IPR037459">
    <property type="entry name" value="RhgT-like"/>
</dbReference>
<evidence type="ECO:0000313" key="4">
    <source>
        <dbReference type="Proteomes" id="UP001141950"/>
    </source>
</evidence>
<dbReference type="PANTHER" id="PTHR43695">
    <property type="entry name" value="PUTATIVE (AFU_ORTHOLOGUE AFUA_2G17250)-RELATED"/>
    <property type="match status" value="1"/>
</dbReference>
<gene>
    <name evidence="3" type="ORF">NQZ67_17320</name>
</gene>
<dbReference type="Pfam" id="PF00657">
    <property type="entry name" value="Lipase_GDSL"/>
    <property type="match status" value="1"/>
</dbReference>
<protein>
    <submittedName>
        <fullName evidence="3">Rhamnogalacturonan acetylesterase</fullName>
    </submittedName>
</protein>
<evidence type="ECO:0000256" key="2">
    <source>
        <dbReference type="ARBA" id="ARBA00022801"/>
    </source>
</evidence>
<dbReference type="Proteomes" id="UP001141950">
    <property type="component" value="Unassembled WGS sequence"/>
</dbReference>
<dbReference type="SUPFAM" id="SSF52266">
    <property type="entry name" value="SGNH hydrolase"/>
    <property type="match status" value="1"/>
</dbReference>
<dbReference type="InterPro" id="IPR001087">
    <property type="entry name" value="GDSL"/>
</dbReference>
<proteinExistence type="inferred from homology"/>
<dbReference type="EMBL" id="JANIPJ010000012">
    <property type="protein sequence ID" value="MCR2805647.1"/>
    <property type="molecule type" value="Genomic_DNA"/>
</dbReference>